<accession>A0ABP8DQR3</accession>
<feature type="transmembrane region" description="Helical" evidence="1">
    <location>
        <begin position="161"/>
        <end position="182"/>
    </location>
</feature>
<organism evidence="2 3">
    <name type="scientific">Dactylosporangium darangshiense</name>
    <dbReference type="NCBI Taxonomy" id="579108"/>
    <lineage>
        <taxon>Bacteria</taxon>
        <taxon>Bacillati</taxon>
        <taxon>Actinomycetota</taxon>
        <taxon>Actinomycetes</taxon>
        <taxon>Micromonosporales</taxon>
        <taxon>Micromonosporaceae</taxon>
        <taxon>Dactylosporangium</taxon>
    </lineage>
</organism>
<dbReference type="Proteomes" id="UP001500620">
    <property type="component" value="Unassembled WGS sequence"/>
</dbReference>
<gene>
    <name evidence="2" type="ORF">GCM10022255_094940</name>
</gene>
<feature type="transmembrane region" description="Helical" evidence="1">
    <location>
        <begin position="12"/>
        <end position="32"/>
    </location>
</feature>
<sequence length="323" mass="34404">MIWMTWRQHRAEMLVLTGIVAVAGLILLMQGLSIRGLFPDGAAACANSDVTNGDSCAQALSKLSDGYGHPEPISFLATLMPFVIGAFLGAPLLGREFEAGTWQLAWTQAVPRLRWLAVKVTVLAGLTVLLTLAFSAMVTWYRAPVDTFDGRLGQVGYEVEGVAPVAYALFAFAVATVAGVLLRRSLAGLAVAAAAFVMARIAVASLARPKFASAMTVLQTVQDKGPGDTRGTGNAGDWVLGTTFVDSSGHKLSTATLDKLSGDAANAGVSIPAYFQQHGIHRAVSYQPGDRFWHFQWIESGLYVGAALLLVALVAWRVRRRSL</sequence>
<evidence type="ECO:0000313" key="3">
    <source>
        <dbReference type="Proteomes" id="UP001500620"/>
    </source>
</evidence>
<keyword evidence="1" id="KW-1133">Transmembrane helix</keyword>
<protein>
    <submittedName>
        <fullName evidence="2">ABC transporter permease</fullName>
    </submittedName>
</protein>
<dbReference type="RefSeq" id="WP_345138513.1">
    <property type="nucleotide sequence ID" value="NZ_BAABAT010000046.1"/>
</dbReference>
<feature type="transmembrane region" description="Helical" evidence="1">
    <location>
        <begin position="189"/>
        <end position="207"/>
    </location>
</feature>
<keyword evidence="1" id="KW-0812">Transmembrane</keyword>
<comment type="caution">
    <text evidence="2">The sequence shown here is derived from an EMBL/GenBank/DDBJ whole genome shotgun (WGS) entry which is preliminary data.</text>
</comment>
<keyword evidence="3" id="KW-1185">Reference proteome</keyword>
<evidence type="ECO:0000313" key="2">
    <source>
        <dbReference type="EMBL" id="GAA4261623.1"/>
    </source>
</evidence>
<proteinExistence type="predicted"/>
<evidence type="ECO:0000256" key="1">
    <source>
        <dbReference type="SAM" id="Phobius"/>
    </source>
</evidence>
<dbReference type="EMBL" id="BAABAT010000046">
    <property type="protein sequence ID" value="GAA4261623.1"/>
    <property type="molecule type" value="Genomic_DNA"/>
</dbReference>
<feature type="transmembrane region" description="Helical" evidence="1">
    <location>
        <begin position="115"/>
        <end position="141"/>
    </location>
</feature>
<name>A0ABP8DQR3_9ACTN</name>
<feature type="transmembrane region" description="Helical" evidence="1">
    <location>
        <begin position="300"/>
        <end position="318"/>
    </location>
</feature>
<keyword evidence="1" id="KW-0472">Membrane</keyword>
<reference evidence="3" key="1">
    <citation type="journal article" date="2019" name="Int. J. Syst. Evol. Microbiol.">
        <title>The Global Catalogue of Microorganisms (GCM) 10K type strain sequencing project: providing services to taxonomists for standard genome sequencing and annotation.</title>
        <authorList>
            <consortium name="The Broad Institute Genomics Platform"/>
            <consortium name="The Broad Institute Genome Sequencing Center for Infectious Disease"/>
            <person name="Wu L."/>
            <person name="Ma J."/>
        </authorList>
    </citation>
    <scope>NUCLEOTIDE SEQUENCE [LARGE SCALE GENOMIC DNA]</scope>
    <source>
        <strain evidence="3">JCM 17441</strain>
    </source>
</reference>
<feature type="transmembrane region" description="Helical" evidence="1">
    <location>
        <begin position="73"/>
        <end position="94"/>
    </location>
</feature>